<keyword evidence="1 2" id="KW-0378">Hydrolase</keyword>
<dbReference type="NCBIfam" id="TIGR02258">
    <property type="entry name" value="2_5_ligase"/>
    <property type="match status" value="1"/>
</dbReference>
<protein>
    <recommendedName>
        <fullName evidence="2">RNA 2',3'-cyclic phosphodiesterase</fullName>
        <shortName evidence="2">RNA 2',3'-CPDase</shortName>
        <ecNumber evidence="2">3.1.4.58</ecNumber>
    </recommendedName>
</protein>
<gene>
    <name evidence="4" type="primary">thpR</name>
    <name evidence="4" type="ORF">PF327_06070</name>
</gene>
<dbReference type="EC" id="3.1.4.58" evidence="2"/>
<dbReference type="SUPFAM" id="SSF55144">
    <property type="entry name" value="LigT-like"/>
    <property type="match status" value="1"/>
</dbReference>
<comment type="function">
    <text evidence="2">Hydrolyzes RNA 2',3'-cyclic phosphodiester to an RNA 2'-phosphomonoester.</text>
</comment>
<dbReference type="InterPro" id="IPR004175">
    <property type="entry name" value="RNA_CPDase"/>
</dbReference>
<feature type="active site" description="Proton donor" evidence="2">
    <location>
        <position position="36"/>
    </location>
</feature>
<accession>A0ABT7QRN6</accession>
<dbReference type="Proteomes" id="UP001169066">
    <property type="component" value="Unassembled WGS sequence"/>
</dbReference>
<comment type="catalytic activity">
    <reaction evidence="2">
        <text>a 3'-end 2',3'-cyclophospho-ribonucleotide-RNA + H2O = a 3'-end 2'-phospho-ribonucleotide-RNA + H(+)</text>
        <dbReference type="Rhea" id="RHEA:11828"/>
        <dbReference type="Rhea" id="RHEA-COMP:10464"/>
        <dbReference type="Rhea" id="RHEA-COMP:17353"/>
        <dbReference type="ChEBI" id="CHEBI:15377"/>
        <dbReference type="ChEBI" id="CHEBI:15378"/>
        <dbReference type="ChEBI" id="CHEBI:83064"/>
        <dbReference type="ChEBI" id="CHEBI:173113"/>
        <dbReference type="EC" id="3.1.4.58"/>
    </reaction>
</comment>
<comment type="similarity">
    <text evidence="2">Belongs to the 2H phosphoesterase superfamily. ThpR family.</text>
</comment>
<reference evidence="4" key="1">
    <citation type="submission" date="2023-01" db="EMBL/GenBank/DDBJ databases">
        <title>Sulfurovum sp. XTW-4 genome assembly.</title>
        <authorList>
            <person name="Wang J."/>
        </authorList>
    </citation>
    <scope>NUCLEOTIDE SEQUENCE</scope>
    <source>
        <strain evidence="4">XTW-4</strain>
    </source>
</reference>
<evidence type="ECO:0000313" key="5">
    <source>
        <dbReference type="Proteomes" id="UP001169066"/>
    </source>
</evidence>
<dbReference type="InterPro" id="IPR009097">
    <property type="entry name" value="Cyclic_Pdiesterase"/>
</dbReference>
<feature type="short sequence motif" description="HXTX 2" evidence="2">
    <location>
        <begin position="109"/>
        <end position="112"/>
    </location>
</feature>
<evidence type="ECO:0000259" key="3">
    <source>
        <dbReference type="Pfam" id="PF02834"/>
    </source>
</evidence>
<dbReference type="HAMAP" id="MF_01940">
    <property type="entry name" value="RNA_CPDase"/>
    <property type="match status" value="1"/>
</dbReference>
<dbReference type="EMBL" id="JAQIBC010000003">
    <property type="protein sequence ID" value="MDM5263758.1"/>
    <property type="molecule type" value="Genomic_DNA"/>
</dbReference>
<feature type="active site" description="Proton acceptor" evidence="2">
    <location>
        <position position="109"/>
    </location>
</feature>
<dbReference type="PANTHER" id="PTHR35561:SF1">
    <property type="entry name" value="RNA 2',3'-CYCLIC PHOSPHODIESTERASE"/>
    <property type="match status" value="1"/>
</dbReference>
<feature type="domain" description="Phosphoesterase HXTX" evidence="3">
    <location>
        <begin position="10"/>
        <end position="75"/>
    </location>
</feature>
<evidence type="ECO:0000313" key="4">
    <source>
        <dbReference type="EMBL" id="MDM5263758.1"/>
    </source>
</evidence>
<name>A0ABT7QRN6_9BACT</name>
<keyword evidence="5" id="KW-1185">Reference proteome</keyword>
<evidence type="ECO:0000256" key="1">
    <source>
        <dbReference type="ARBA" id="ARBA00022801"/>
    </source>
</evidence>
<dbReference type="RefSeq" id="WP_008245769.1">
    <property type="nucleotide sequence ID" value="NZ_JAQIBC010000003.1"/>
</dbReference>
<comment type="caution">
    <text evidence="4">The sequence shown here is derived from an EMBL/GenBank/DDBJ whole genome shotgun (WGS) entry which is preliminary data.</text>
</comment>
<dbReference type="Pfam" id="PF02834">
    <property type="entry name" value="LigT_PEase"/>
    <property type="match status" value="1"/>
</dbReference>
<organism evidence="4 5">
    <name type="scientific">Sulfurovum xiamenensis</name>
    <dbReference type="NCBI Taxonomy" id="3019066"/>
    <lineage>
        <taxon>Bacteria</taxon>
        <taxon>Pseudomonadati</taxon>
        <taxon>Campylobacterota</taxon>
        <taxon>Epsilonproteobacteria</taxon>
        <taxon>Campylobacterales</taxon>
        <taxon>Sulfurovaceae</taxon>
        <taxon>Sulfurovum</taxon>
    </lineage>
</organism>
<dbReference type="PANTHER" id="PTHR35561">
    <property type="entry name" value="RNA 2',3'-CYCLIC PHOSPHODIESTERASE"/>
    <property type="match status" value="1"/>
</dbReference>
<sequence>MRFFIGSPVIMDDYASIQNEFKDIIEGKWVEEQNLHLTWVFLGDVKEVNPIIDRLQDVSPMKDHTSIKALGYFGRPPKIFFAKSEETALYDKAREFRDSGFDLYRFKPHITLCRIKAIHDYKAYKEKLKTYRERSLGVILPEIHLYESNLSSEGAHYSCRYTVKKT</sequence>
<dbReference type="InterPro" id="IPR014051">
    <property type="entry name" value="Phosphoesterase_HXTX"/>
</dbReference>
<proteinExistence type="inferred from homology"/>
<dbReference type="Gene3D" id="3.90.1140.10">
    <property type="entry name" value="Cyclic phosphodiesterase"/>
    <property type="match status" value="1"/>
</dbReference>
<feature type="short sequence motif" description="HXTX 1" evidence="2">
    <location>
        <begin position="36"/>
        <end position="39"/>
    </location>
</feature>
<evidence type="ECO:0000256" key="2">
    <source>
        <dbReference type="HAMAP-Rule" id="MF_01940"/>
    </source>
</evidence>